<dbReference type="Proteomes" id="UP000051010">
    <property type="component" value="Unassembled WGS sequence"/>
</dbReference>
<dbReference type="InterPro" id="IPR003339">
    <property type="entry name" value="ABC/ECF_trnsptr_transmembrane"/>
</dbReference>
<evidence type="ECO:0000313" key="11">
    <source>
        <dbReference type="Proteomes" id="UP000051010"/>
    </source>
</evidence>
<evidence type="ECO:0000256" key="2">
    <source>
        <dbReference type="ARBA" id="ARBA00005660"/>
    </source>
</evidence>
<evidence type="ECO:0000256" key="8">
    <source>
        <dbReference type="ARBA" id="ARBA00023136"/>
    </source>
</evidence>
<dbReference type="AlphaFoldDB" id="A0A0R1YTP2"/>
<feature type="transmembrane region" description="Helical" evidence="9">
    <location>
        <begin position="246"/>
        <end position="262"/>
    </location>
</feature>
<feature type="transmembrane region" description="Helical" evidence="9">
    <location>
        <begin position="21"/>
        <end position="38"/>
    </location>
</feature>
<evidence type="ECO:0000256" key="7">
    <source>
        <dbReference type="ARBA" id="ARBA00022989"/>
    </source>
</evidence>
<evidence type="ECO:0000256" key="1">
    <source>
        <dbReference type="ARBA" id="ARBA00004651"/>
    </source>
</evidence>
<keyword evidence="4 9" id="KW-0813">Transport</keyword>
<proteinExistence type="inferred from homology"/>
<comment type="subcellular location">
    <subcellularLocation>
        <location evidence="1 9">Cell membrane</location>
        <topology evidence="1 9">Multi-pass membrane protein</topology>
    </subcellularLocation>
</comment>
<dbReference type="PANTHER" id="PTHR33514">
    <property type="entry name" value="PROTEIN ABCI12, CHLOROPLASTIC"/>
    <property type="match status" value="1"/>
</dbReference>
<keyword evidence="7 9" id="KW-1133">Transmembrane helix</keyword>
<evidence type="ECO:0000256" key="4">
    <source>
        <dbReference type="ARBA" id="ARBA00022448"/>
    </source>
</evidence>
<dbReference type="Pfam" id="PF02361">
    <property type="entry name" value="CbiQ"/>
    <property type="match status" value="1"/>
</dbReference>
<feature type="transmembrane region" description="Helical" evidence="9">
    <location>
        <begin position="72"/>
        <end position="94"/>
    </location>
</feature>
<feature type="transmembrane region" description="Helical" evidence="9">
    <location>
        <begin position="44"/>
        <end position="65"/>
    </location>
</feature>
<evidence type="ECO:0000313" key="10">
    <source>
        <dbReference type="EMBL" id="KRM45888.1"/>
    </source>
</evidence>
<dbReference type="HAMAP" id="MF_01461">
    <property type="entry name" value="EcfT"/>
    <property type="match status" value="1"/>
</dbReference>
<keyword evidence="6 9" id="KW-0812">Transmembrane</keyword>
<evidence type="ECO:0000256" key="6">
    <source>
        <dbReference type="ARBA" id="ARBA00022692"/>
    </source>
</evidence>
<dbReference type="GO" id="GO:0022857">
    <property type="term" value="F:transmembrane transporter activity"/>
    <property type="evidence" value="ECO:0007669"/>
    <property type="project" value="UniProtKB-UniRule"/>
</dbReference>
<comment type="caution">
    <text evidence="10">The sequence shown here is derived from an EMBL/GenBank/DDBJ whole genome shotgun (WGS) entry which is preliminary data.</text>
</comment>
<evidence type="ECO:0000256" key="3">
    <source>
        <dbReference type="ARBA" id="ARBA00014042"/>
    </source>
</evidence>
<organism evidence="10 11">
    <name type="scientific">Lentilactobacillus parafarraginis DSM 18390 = JCM 14109</name>
    <dbReference type="NCBI Taxonomy" id="1423786"/>
    <lineage>
        <taxon>Bacteria</taxon>
        <taxon>Bacillati</taxon>
        <taxon>Bacillota</taxon>
        <taxon>Bacilli</taxon>
        <taxon>Lactobacillales</taxon>
        <taxon>Lactobacillaceae</taxon>
        <taxon>Lentilactobacillus</taxon>
    </lineage>
</organism>
<name>A0A0R1YTP2_9LACO</name>
<reference evidence="10 11" key="1">
    <citation type="journal article" date="2015" name="Genome Announc.">
        <title>Expanding the biotechnology potential of lactobacilli through comparative genomics of 213 strains and associated genera.</title>
        <authorList>
            <person name="Sun Z."/>
            <person name="Harris H.M."/>
            <person name="McCann A."/>
            <person name="Guo C."/>
            <person name="Argimon S."/>
            <person name="Zhang W."/>
            <person name="Yang X."/>
            <person name="Jeffery I.B."/>
            <person name="Cooney J.C."/>
            <person name="Kagawa T.F."/>
            <person name="Liu W."/>
            <person name="Song Y."/>
            <person name="Salvetti E."/>
            <person name="Wrobel A."/>
            <person name="Rasinkangas P."/>
            <person name="Parkhill J."/>
            <person name="Rea M.C."/>
            <person name="O'Sullivan O."/>
            <person name="Ritari J."/>
            <person name="Douillard F.P."/>
            <person name="Paul Ross R."/>
            <person name="Yang R."/>
            <person name="Briner A.E."/>
            <person name="Felis G.E."/>
            <person name="de Vos W.M."/>
            <person name="Barrangou R."/>
            <person name="Klaenhammer T.R."/>
            <person name="Caufield P.W."/>
            <person name="Cui Y."/>
            <person name="Zhang H."/>
            <person name="O'Toole P.W."/>
        </authorList>
    </citation>
    <scope>NUCLEOTIDE SEQUENCE [LARGE SCALE GENOMIC DNA]</scope>
    <source>
        <strain evidence="10 11">DSM 18390</strain>
    </source>
</reference>
<sequence>MSNFIFGRYLPGHSWIHRMSPQSKLLLSFYFVIVIFFANNGYSYGLLSALIVFVILMSGVSIAYFLKGIRPLIWLIVFTVLLQVLFSSGGHVLWHFGPFSITDQSLINGGFIFIRFLLIIMISTVLTLTTTPLAIADGVQTVLKPLKKVKFPVDTLALMLSIALRFVPTLMDEMETILNAQRARGVDFGSGSLKHRVKAAVPLLVPLFTGAINHAENLSTAMEARGFSDSEHRTKYRLYKWQFRDTISWIVFLLVGGLVLVFRKY</sequence>
<dbReference type="PATRIC" id="fig|1423786.4.peg.70"/>
<dbReference type="InterPro" id="IPR024919">
    <property type="entry name" value="EcfT"/>
</dbReference>
<dbReference type="PANTHER" id="PTHR33514:SF13">
    <property type="entry name" value="PROTEIN ABCI12, CHLOROPLASTIC"/>
    <property type="match status" value="1"/>
</dbReference>
<dbReference type="GO" id="GO:0005886">
    <property type="term" value="C:plasma membrane"/>
    <property type="evidence" value="ECO:0007669"/>
    <property type="project" value="UniProtKB-SubCell"/>
</dbReference>
<keyword evidence="8 9" id="KW-0472">Membrane</keyword>
<evidence type="ECO:0000256" key="9">
    <source>
        <dbReference type="HAMAP-Rule" id="MF_01461"/>
    </source>
</evidence>
<feature type="transmembrane region" description="Helical" evidence="9">
    <location>
        <begin position="106"/>
        <end position="128"/>
    </location>
</feature>
<evidence type="ECO:0000256" key="5">
    <source>
        <dbReference type="ARBA" id="ARBA00022475"/>
    </source>
</evidence>
<accession>A0A0R1YTP2</accession>
<dbReference type="RefSeq" id="WP_008211849.1">
    <property type="nucleotide sequence ID" value="NZ_AZFZ01000001.1"/>
</dbReference>
<gene>
    <name evidence="9" type="primary">ecfT</name>
    <name evidence="10" type="ORF">FD47_GL000071</name>
</gene>
<keyword evidence="5 9" id="KW-1003">Cell membrane</keyword>
<comment type="similarity">
    <text evidence="2 9">Belongs to the energy-coupling factor EcfT family.</text>
</comment>
<comment type="subunit">
    <text evidence="9">Forms a stable energy-coupling factor (ECF) transporter complex composed of 2 membrane-embedded substrate-binding proteins (S component), 2 ATP-binding proteins (A component) and 2 transmembrane proteins (T component).</text>
</comment>
<dbReference type="EMBL" id="AZFZ01000001">
    <property type="protein sequence ID" value="KRM45888.1"/>
    <property type="molecule type" value="Genomic_DNA"/>
</dbReference>
<protein>
    <recommendedName>
        <fullName evidence="3 9">Energy-coupling factor transporter transmembrane protein EcfT</fullName>
        <shortName evidence="9">ECF transporter T component EcfT</shortName>
    </recommendedName>
</protein>
<dbReference type="CDD" id="cd16914">
    <property type="entry name" value="EcfT"/>
    <property type="match status" value="1"/>
</dbReference>
<comment type="function">
    <text evidence="9">Transmembrane (T) component of an energy-coupling factor (ECF) ABC-transporter complex. Unlike classic ABC transporters this ECF transporter provides the energy necessary to transport a number of different substrates.</text>
</comment>